<reference evidence="2" key="1">
    <citation type="journal article" date="2018" name="Front. Microbiol.">
        <title>Genome-Based Analysis Reveals the Taxonomy and Diversity of the Family Idiomarinaceae.</title>
        <authorList>
            <person name="Liu Y."/>
            <person name="Lai Q."/>
            <person name="Shao Z."/>
        </authorList>
    </citation>
    <scope>NUCLEOTIDE SEQUENCE [LARGE SCALE GENOMIC DNA]</scope>
    <source>
        <strain evidence="2">SN-14</strain>
    </source>
</reference>
<evidence type="ECO:0000313" key="1">
    <source>
        <dbReference type="EMBL" id="RUO43455.1"/>
    </source>
</evidence>
<gene>
    <name evidence="1" type="ORF">CWE23_08915</name>
</gene>
<comment type="caution">
    <text evidence="1">The sequence shown here is derived from an EMBL/GenBank/DDBJ whole genome shotgun (WGS) entry which is preliminary data.</text>
</comment>
<dbReference type="Pfam" id="PF13051">
    <property type="entry name" value="DUF3912"/>
    <property type="match status" value="1"/>
</dbReference>
<evidence type="ECO:0000313" key="2">
    <source>
        <dbReference type="Proteomes" id="UP000286680"/>
    </source>
</evidence>
<name>A0AA94EEG8_9GAMM</name>
<accession>A0AA94EEG8</accession>
<dbReference type="AlphaFoldDB" id="A0AA94EEG8"/>
<protein>
    <submittedName>
        <fullName evidence="1">Uncharacterized protein</fullName>
    </submittedName>
</protein>
<sequence>MMMNGPTFSYNNPRINGQTIFVKRGEHAGKLGIVKQTLDGERFVVSQADFGDEKVTLKRSEFLVYRYRKIRVPIDKVAGKNPEML</sequence>
<keyword evidence="2" id="KW-1185">Reference proteome</keyword>
<organism evidence="1 2">
    <name type="scientific">Idiomarina aquatica</name>
    <dbReference type="NCBI Taxonomy" id="1327752"/>
    <lineage>
        <taxon>Bacteria</taxon>
        <taxon>Pseudomonadati</taxon>
        <taxon>Pseudomonadota</taxon>
        <taxon>Gammaproteobacteria</taxon>
        <taxon>Alteromonadales</taxon>
        <taxon>Idiomarinaceae</taxon>
        <taxon>Idiomarina</taxon>
    </lineage>
</organism>
<dbReference type="EMBL" id="PIPS01000002">
    <property type="protein sequence ID" value="RUO43455.1"/>
    <property type="molecule type" value="Genomic_DNA"/>
</dbReference>
<proteinExistence type="predicted"/>
<dbReference type="Proteomes" id="UP000286680">
    <property type="component" value="Unassembled WGS sequence"/>
</dbReference>
<dbReference type="InterPro" id="IPR025023">
    <property type="entry name" value="DUF3912"/>
</dbReference>